<evidence type="ECO:0000256" key="1">
    <source>
        <dbReference type="SAM" id="SignalP"/>
    </source>
</evidence>
<sequence length="180" mass="18381">MRISHPKSLTAATVIVSLALSAGGLAPAMAASTAESGANIVQSAATAPDGQMSEEQFQHTIEVLDQLPEDLKTADPKTTPNYEQRLTEAIDQIEGIQAGGTTTYVNWISCGAALAGVVAQYGIPVAKVVKWLKDGYKIFGGIKGLIAAVRSGAAAAEIGEDAVNVLEGILGVDGVVSACS</sequence>
<feature type="chain" id="PRO_5003369203" evidence="1">
    <location>
        <begin position="31"/>
        <end position="180"/>
    </location>
</feature>
<gene>
    <name evidence="2" type="ordered locus">CRES_0063</name>
</gene>
<dbReference type="EMBL" id="CP002857">
    <property type="protein sequence ID" value="AEI08426.1"/>
    <property type="molecule type" value="Genomic_DNA"/>
</dbReference>
<organism evidence="2 3">
    <name type="scientific">Corynebacterium resistens (strain DSM 45100 / JCM 12819 / GTC 2026 / SICGH 158)</name>
    <dbReference type="NCBI Taxonomy" id="662755"/>
    <lineage>
        <taxon>Bacteria</taxon>
        <taxon>Bacillati</taxon>
        <taxon>Actinomycetota</taxon>
        <taxon>Actinomycetes</taxon>
        <taxon>Mycobacteriales</taxon>
        <taxon>Corynebacteriaceae</taxon>
        <taxon>Corynebacterium</taxon>
    </lineage>
</organism>
<keyword evidence="1" id="KW-0732">Signal</keyword>
<dbReference type="AlphaFoldDB" id="F8E0Q1"/>
<name>F8E0Q1_CORRG</name>
<dbReference type="HOGENOM" id="CLU_112808_1_0_11"/>
<evidence type="ECO:0000313" key="2">
    <source>
        <dbReference type="EMBL" id="AEI08426.1"/>
    </source>
</evidence>
<dbReference type="Proteomes" id="UP000000492">
    <property type="component" value="Chromosome"/>
</dbReference>
<accession>F8E0Q1</accession>
<keyword evidence="3" id="KW-1185">Reference proteome</keyword>
<dbReference type="KEGG" id="crd:CRES_0063"/>
<dbReference type="STRING" id="662755.CRES_0063"/>
<feature type="signal peptide" evidence="1">
    <location>
        <begin position="1"/>
        <end position="30"/>
    </location>
</feature>
<proteinExistence type="predicted"/>
<dbReference type="RefSeq" id="WP_013887460.1">
    <property type="nucleotide sequence ID" value="NC_015673.1"/>
</dbReference>
<dbReference type="OrthoDB" id="3261149at2"/>
<reference evidence="2 3" key="1">
    <citation type="journal article" date="2012" name="BMC Genomics">
        <title>Complete genome sequence, lifestyle, and multi-drug resistance of the human pathogen Corynebacterium resistens DSM 45100 isolated from blood samples of a leukemia patient.</title>
        <authorList>
            <person name="Schroder J."/>
            <person name="Maus I."/>
            <person name="Meyer K."/>
            <person name="Wordemann S."/>
            <person name="Blom J."/>
            <person name="Jaenicke S."/>
            <person name="Schneider J."/>
            <person name="Trost E."/>
            <person name="Tauch A."/>
        </authorList>
    </citation>
    <scope>NUCLEOTIDE SEQUENCE [LARGE SCALE GENOMIC DNA]</scope>
    <source>
        <strain evidence="3">DSM 45100 / JCM 12819 / CCUG 50093 / GTC 2026 / SICGH 158</strain>
    </source>
</reference>
<dbReference type="eggNOG" id="ENOG5032IEP">
    <property type="taxonomic scope" value="Bacteria"/>
</dbReference>
<evidence type="ECO:0000313" key="3">
    <source>
        <dbReference type="Proteomes" id="UP000000492"/>
    </source>
</evidence>
<protein>
    <submittedName>
        <fullName evidence="2">Secreted protein</fullName>
    </submittedName>
</protein>